<organism evidence="2 3">
    <name type="scientific">Sulfurimonas aquatica</name>
    <dbReference type="NCBI Taxonomy" id="2672570"/>
    <lineage>
        <taxon>Bacteria</taxon>
        <taxon>Pseudomonadati</taxon>
        <taxon>Campylobacterota</taxon>
        <taxon>Epsilonproteobacteria</taxon>
        <taxon>Campylobacterales</taxon>
        <taxon>Sulfurimonadaceae</taxon>
        <taxon>Sulfurimonas</taxon>
    </lineage>
</organism>
<gene>
    <name evidence="2" type="ORF">GJV85_09930</name>
</gene>
<name>A0A975GDB5_9BACT</name>
<keyword evidence="1" id="KW-0732">Signal</keyword>
<proteinExistence type="predicted"/>
<protein>
    <submittedName>
        <fullName evidence="2">DUF4154 domain-containing protein</fullName>
    </submittedName>
</protein>
<dbReference type="Pfam" id="PF13689">
    <property type="entry name" value="DUF4154"/>
    <property type="match status" value="1"/>
</dbReference>
<dbReference type="KEGG" id="saqt:GJV85_09930"/>
<dbReference type="AlphaFoldDB" id="A0A975GDB5"/>
<evidence type="ECO:0000313" key="3">
    <source>
        <dbReference type="Proteomes" id="UP000671852"/>
    </source>
</evidence>
<dbReference type="RefSeq" id="WP_207561227.1">
    <property type="nucleotide sequence ID" value="NZ_CP046072.1"/>
</dbReference>
<dbReference type="Proteomes" id="UP000671852">
    <property type="component" value="Chromosome"/>
</dbReference>
<evidence type="ECO:0000256" key="1">
    <source>
        <dbReference type="SAM" id="SignalP"/>
    </source>
</evidence>
<feature type="chain" id="PRO_5037906676" evidence="1">
    <location>
        <begin position="21"/>
        <end position="170"/>
    </location>
</feature>
<keyword evidence="3" id="KW-1185">Reference proteome</keyword>
<sequence length="170" mass="20044">MLLKALILLSFISLPTYLNAISEDEIKQIYLEKFSMFIEWPQDIERFNICIYNDKKFAISLQDKYESKKFSNYDLRITPLSIGEHNIESKECNMLYIRNTNYAQEITFVNNISSENILIISDNYDDIYRGSMISFYLKDNKLKFVINNEVLKKASLKASYKLLKFAKVVQ</sequence>
<dbReference type="EMBL" id="CP046072">
    <property type="protein sequence ID" value="QSZ42412.1"/>
    <property type="molecule type" value="Genomic_DNA"/>
</dbReference>
<accession>A0A975GDB5</accession>
<feature type="signal peptide" evidence="1">
    <location>
        <begin position="1"/>
        <end position="20"/>
    </location>
</feature>
<dbReference type="InterPro" id="IPR025293">
    <property type="entry name" value="YfiR/HmsC-like"/>
</dbReference>
<reference evidence="2" key="1">
    <citation type="submission" date="2019-11" db="EMBL/GenBank/DDBJ databases">
        <authorList>
            <person name="Kojima H."/>
        </authorList>
    </citation>
    <scope>NUCLEOTIDE SEQUENCE</scope>
    <source>
        <strain evidence="2">H1576</strain>
    </source>
</reference>
<reference evidence="2" key="2">
    <citation type="submission" date="2021-04" db="EMBL/GenBank/DDBJ databases">
        <title>Isolation and characterization of a novel species of the genus Sulfurimonas.</title>
        <authorList>
            <person name="Fukui M."/>
        </authorList>
    </citation>
    <scope>NUCLEOTIDE SEQUENCE</scope>
    <source>
        <strain evidence="2">H1576</strain>
    </source>
</reference>
<evidence type="ECO:0000313" key="2">
    <source>
        <dbReference type="EMBL" id="QSZ42412.1"/>
    </source>
</evidence>